<evidence type="ECO:0000313" key="5">
    <source>
        <dbReference type="EMBL" id="ALO21497.1"/>
    </source>
</evidence>
<dbReference type="CDD" id="cd06928">
    <property type="entry name" value="RNAP_alpha_NTD"/>
    <property type="match status" value="1"/>
</dbReference>
<evidence type="ECO:0000259" key="4">
    <source>
        <dbReference type="SMART" id="SM00662"/>
    </source>
</evidence>
<keyword evidence="2" id="KW-0804">Transcription</keyword>
<dbReference type="InterPro" id="IPR036603">
    <property type="entry name" value="RBP11-like"/>
</dbReference>
<keyword evidence="5" id="KW-0150">Chloroplast</keyword>
<reference evidence="5" key="1">
    <citation type="journal article" date="2015" name="BMC Evol. Biol.">
        <title>Chloroplast phylogenomic analysis of chlorophyte green algae identifies a novel lineage sister to the Sphaeropleales (Chlorophyceae).</title>
        <authorList>
            <person name="Lemieux C."/>
            <person name="Vincent A.T."/>
            <person name="Labarre A."/>
            <person name="Otis C."/>
            <person name="Turmel M."/>
        </authorList>
    </citation>
    <scope>NUCLEOTIDE SEQUENCE</scope>
</reference>
<protein>
    <recommendedName>
        <fullName evidence="3">Plastid-encoded RNA polymerase subunit alpha</fullName>
    </recommendedName>
</protein>
<sequence length="631" mass="71761">MSFLKFSLTTNKTNKKLRKKLVSPFISHLLSQRSLSFYIPAKLGYQQNWDTLRCEALRCDALRCDVKRDKKKVGISAELLSQKSFFIKRYKNFFKFSIPVLREPALYETETLSRRKNKNTLNHNVARPMQVKPASSSPYSQAGLVKKKSKFFIICEESRIETNRCFYGCFYLGPFDPGQSLTVANALRRTLLSELTGMAITAVEIEGALHEYSNLLGVRDSVLDILLNLKEIVLKKVNVPFKKNNKKIKFKPNSQDTVSHFKRSLNEFSKKEQGSTLPIEEGKTTNLKLLKTQVGYLRARGPGIVKAADLKLPPFLQCVDPEQYIATLSEDGCLNMKLFINEGKNYNLNTPSKNLDLTEIKKRRFLIKKLLKNNKTNIINRSPVVASESSSLNLDLSSKASLLGGTSASDTRTIPSIVETQKNSPSYKTIFSSSNILEIDALFMPVTKVNYIIESSEQFNDILGSNNLDVFVPAQFLNNKEDKKKKKLVVNHFFKSESPFGLCPKGLGSRIAKIKTKKMNGNLLNKTPFIIKKPKTAQTKIDFKHNVILEIWTNGSINPKQALFFSLKNLLNVFGSLNKVKFMGSFYKSHQSYRKILNFSTLKKSTKFFKVSRVNFKKFKVEKLGVYPRYA</sequence>
<dbReference type="Pfam" id="PF01000">
    <property type="entry name" value="RNA_pol_A_bac"/>
    <property type="match status" value="1"/>
</dbReference>
<name>A0A0S2ICX2_9CHLO</name>
<dbReference type="AlphaFoldDB" id="A0A0S2ICX2"/>
<dbReference type="InterPro" id="IPR036643">
    <property type="entry name" value="RNApol_insert_sf"/>
</dbReference>
<dbReference type="SUPFAM" id="SSF56553">
    <property type="entry name" value="Insert subdomain of RNA polymerase alpha subunit"/>
    <property type="match status" value="1"/>
</dbReference>
<dbReference type="GO" id="GO:0003899">
    <property type="term" value="F:DNA-directed RNA polymerase activity"/>
    <property type="evidence" value="ECO:0007669"/>
    <property type="project" value="InterPro"/>
</dbReference>
<keyword evidence="5" id="KW-0934">Plastid</keyword>
<evidence type="ECO:0000256" key="1">
    <source>
        <dbReference type="ARBA" id="ARBA00022478"/>
    </source>
</evidence>
<organism evidence="5">
    <name type="scientific">Lobochlamys culleus</name>
    <dbReference type="NCBI Taxonomy" id="51693"/>
    <lineage>
        <taxon>Eukaryota</taxon>
        <taxon>Viridiplantae</taxon>
        <taxon>Chlorophyta</taxon>
        <taxon>core chlorophytes</taxon>
        <taxon>Chlorophyceae</taxon>
        <taxon>CS clade</taxon>
        <taxon>Chlamydomonadales</taxon>
        <taxon>Chlamydomonadaceae</taxon>
        <taxon>Lobochlamys</taxon>
    </lineage>
</organism>
<evidence type="ECO:0000256" key="3">
    <source>
        <dbReference type="ARBA" id="ARBA00031776"/>
    </source>
</evidence>
<dbReference type="GO" id="GO:0006351">
    <property type="term" value="P:DNA-templated transcription"/>
    <property type="evidence" value="ECO:0007669"/>
    <property type="project" value="InterPro"/>
</dbReference>
<dbReference type="GO" id="GO:0046983">
    <property type="term" value="F:protein dimerization activity"/>
    <property type="evidence" value="ECO:0007669"/>
    <property type="project" value="InterPro"/>
</dbReference>
<dbReference type="Gene3D" id="2.170.120.12">
    <property type="entry name" value="DNA-directed RNA polymerase, insert domain"/>
    <property type="match status" value="1"/>
</dbReference>
<dbReference type="SMART" id="SM00662">
    <property type="entry name" value="RPOLD"/>
    <property type="match status" value="1"/>
</dbReference>
<dbReference type="EMBL" id="KT625179">
    <property type="protein sequence ID" value="ALO21497.1"/>
    <property type="molecule type" value="Genomic_DNA"/>
</dbReference>
<dbReference type="Gene3D" id="3.30.1360.10">
    <property type="entry name" value="RNA polymerase, RBP11-like subunit"/>
    <property type="match status" value="1"/>
</dbReference>
<evidence type="ECO:0000256" key="2">
    <source>
        <dbReference type="ARBA" id="ARBA00023163"/>
    </source>
</evidence>
<geneLocation type="chloroplast" evidence="5"/>
<dbReference type="InterPro" id="IPR011262">
    <property type="entry name" value="DNA-dir_RNA_pol_insert"/>
</dbReference>
<dbReference type="InterPro" id="IPR011263">
    <property type="entry name" value="DNA-dir_RNA_pol_RpoA/D/Rpb3"/>
</dbReference>
<dbReference type="Pfam" id="PF01193">
    <property type="entry name" value="RNA_pol_L"/>
    <property type="match status" value="1"/>
</dbReference>
<dbReference type="SUPFAM" id="SSF55257">
    <property type="entry name" value="RBP11-like subunits of RNA polymerase"/>
    <property type="match status" value="1"/>
</dbReference>
<gene>
    <name evidence="5" type="primary">rpoA</name>
</gene>
<keyword evidence="1" id="KW-0240">DNA-directed RNA polymerase</keyword>
<feature type="domain" description="DNA-directed RNA polymerase RpoA/D/Rpb3-type" evidence="4">
    <location>
        <begin position="167"/>
        <end position="580"/>
    </location>
</feature>
<dbReference type="GO" id="GO:0000428">
    <property type="term" value="C:DNA-directed RNA polymerase complex"/>
    <property type="evidence" value="ECO:0007669"/>
    <property type="project" value="UniProtKB-KW"/>
</dbReference>
<accession>A0A0S2ICX2</accession>
<proteinExistence type="predicted"/>